<accession>A0A212F6D7</accession>
<dbReference type="Gene3D" id="1.10.10.60">
    <property type="entry name" value="Homeodomain-like"/>
    <property type="match status" value="1"/>
</dbReference>
<dbReference type="KEGG" id="dpl:KGM_212808"/>
<name>A0A212F6D7_DANPL</name>
<dbReference type="AlphaFoldDB" id="A0A212F6D7"/>
<proteinExistence type="predicted"/>
<dbReference type="EMBL" id="AGBW02010046">
    <property type="protein sequence ID" value="OWR49301.1"/>
    <property type="molecule type" value="Genomic_DNA"/>
</dbReference>
<sequence length="171" mass="19395">MRVVIVNILKQGGRGTGPQETYEHPKVTGHYQNSHVGYNVGINPRVRYFLGSWTLEVGCRVSMMTAHSHINQRNAKETGGRMERRFYKWAEHRAPSSELLTTTKQKSETAITRSARFINARRRIVQPMIDQSNRAGTCIAIRLAEDFEVDNRVVVSSYSMQDVASRGGSFH</sequence>
<keyword evidence="2" id="KW-1185">Reference proteome</keyword>
<organism evidence="1 2">
    <name type="scientific">Danaus plexippus plexippus</name>
    <dbReference type="NCBI Taxonomy" id="278856"/>
    <lineage>
        <taxon>Eukaryota</taxon>
        <taxon>Metazoa</taxon>
        <taxon>Ecdysozoa</taxon>
        <taxon>Arthropoda</taxon>
        <taxon>Hexapoda</taxon>
        <taxon>Insecta</taxon>
        <taxon>Pterygota</taxon>
        <taxon>Neoptera</taxon>
        <taxon>Endopterygota</taxon>
        <taxon>Lepidoptera</taxon>
        <taxon>Glossata</taxon>
        <taxon>Ditrysia</taxon>
        <taxon>Papilionoidea</taxon>
        <taxon>Nymphalidae</taxon>
        <taxon>Danainae</taxon>
        <taxon>Danaini</taxon>
        <taxon>Danaina</taxon>
        <taxon>Danaus</taxon>
        <taxon>Danaus</taxon>
    </lineage>
</organism>
<reference evidence="1 2" key="1">
    <citation type="journal article" date="2011" name="Cell">
        <title>The monarch butterfly genome yields insights into long-distance migration.</title>
        <authorList>
            <person name="Zhan S."/>
            <person name="Merlin C."/>
            <person name="Boore J.L."/>
            <person name="Reppert S.M."/>
        </authorList>
    </citation>
    <scope>NUCLEOTIDE SEQUENCE [LARGE SCALE GENOMIC DNA]</scope>
    <source>
        <strain evidence="1">F-2</strain>
    </source>
</reference>
<comment type="caution">
    <text evidence="1">The sequence shown here is derived from an EMBL/GenBank/DDBJ whole genome shotgun (WGS) entry which is preliminary data.</text>
</comment>
<dbReference type="Proteomes" id="UP000007151">
    <property type="component" value="Unassembled WGS sequence"/>
</dbReference>
<evidence type="ECO:0000313" key="1">
    <source>
        <dbReference type="EMBL" id="OWR49301.1"/>
    </source>
</evidence>
<gene>
    <name evidence="1" type="ORF">KGM_212808</name>
</gene>
<dbReference type="InParanoid" id="A0A212F6D7"/>
<evidence type="ECO:0000313" key="2">
    <source>
        <dbReference type="Proteomes" id="UP000007151"/>
    </source>
</evidence>
<protein>
    <submittedName>
        <fullName evidence="1">Uncharacterized protein</fullName>
    </submittedName>
</protein>